<dbReference type="Proteomes" id="UP000192907">
    <property type="component" value="Unassembled WGS sequence"/>
</dbReference>
<accession>A0A1Y6C0W7</accession>
<proteinExistence type="predicted"/>
<dbReference type="AlphaFoldDB" id="A0A1Y6C0W7"/>
<dbReference type="STRING" id="1513793.SAMN06296036_11229"/>
<gene>
    <name evidence="1" type="ORF">SAMN06296036_11229</name>
</gene>
<dbReference type="EMBL" id="FWZT01000012">
    <property type="protein sequence ID" value="SMF39684.1"/>
    <property type="molecule type" value="Genomic_DNA"/>
</dbReference>
<name>A0A1Y6C0W7_9BACT</name>
<protein>
    <submittedName>
        <fullName evidence="1">Uncharacterized protein</fullName>
    </submittedName>
</protein>
<reference evidence="2" key="1">
    <citation type="submission" date="2017-04" db="EMBL/GenBank/DDBJ databases">
        <authorList>
            <person name="Varghese N."/>
            <person name="Submissions S."/>
        </authorList>
    </citation>
    <scope>NUCLEOTIDE SEQUENCE [LARGE SCALE GENOMIC DNA]</scope>
    <source>
        <strain evidence="2">RKEM611</strain>
    </source>
</reference>
<evidence type="ECO:0000313" key="2">
    <source>
        <dbReference type="Proteomes" id="UP000192907"/>
    </source>
</evidence>
<keyword evidence="2" id="KW-1185">Reference proteome</keyword>
<organism evidence="1 2">
    <name type="scientific">Pseudobacteriovorax antillogorgiicola</name>
    <dbReference type="NCBI Taxonomy" id="1513793"/>
    <lineage>
        <taxon>Bacteria</taxon>
        <taxon>Pseudomonadati</taxon>
        <taxon>Bdellovibrionota</taxon>
        <taxon>Oligoflexia</taxon>
        <taxon>Oligoflexales</taxon>
        <taxon>Pseudobacteriovoracaceae</taxon>
        <taxon>Pseudobacteriovorax</taxon>
    </lineage>
</organism>
<evidence type="ECO:0000313" key="1">
    <source>
        <dbReference type="EMBL" id="SMF39684.1"/>
    </source>
</evidence>
<sequence length="102" mass="11965">MVKWLVGKRIYFDVLHEYYPYLRSFLENIVDDSISQNENVMPDRFLVRSRSLLYDYITKGPGGDDDEGQGRFQSDLQPYRRETNAFLSLVKGTKNPKRPADL</sequence>